<organism evidence="2 3">
    <name type="scientific">Oryza meyeriana var. granulata</name>
    <dbReference type="NCBI Taxonomy" id="110450"/>
    <lineage>
        <taxon>Eukaryota</taxon>
        <taxon>Viridiplantae</taxon>
        <taxon>Streptophyta</taxon>
        <taxon>Embryophyta</taxon>
        <taxon>Tracheophyta</taxon>
        <taxon>Spermatophyta</taxon>
        <taxon>Magnoliopsida</taxon>
        <taxon>Liliopsida</taxon>
        <taxon>Poales</taxon>
        <taxon>Poaceae</taxon>
        <taxon>BOP clade</taxon>
        <taxon>Oryzoideae</taxon>
        <taxon>Oryzeae</taxon>
        <taxon>Oryzinae</taxon>
        <taxon>Oryza</taxon>
        <taxon>Oryza meyeriana</taxon>
    </lineage>
</organism>
<feature type="region of interest" description="Disordered" evidence="1">
    <location>
        <begin position="96"/>
        <end position="176"/>
    </location>
</feature>
<dbReference type="EMBL" id="SPHZ02000002">
    <property type="protein sequence ID" value="KAF0930278.1"/>
    <property type="molecule type" value="Genomic_DNA"/>
</dbReference>
<dbReference type="OrthoDB" id="695829at2759"/>
<sequence>MMEIVEGGVGNEVKYVIPKIWVQFTGLPKELRDYMIIWAVGSILGITKMVDIRFIRRYDIAHLQVLVLDPSLIRDSVDVVIGDFLYELHFKMEPENGEAKPQPMEIDNDDDLRDGKEKEGGDFDGKEGKGSDLGKGKVENTQSRNGKFSESTSRTSIAPSAQMLLLPRTEGLTASDEEYDGLMEDEAYMEELVQETGKGRSVRELAAVLEASEAHTPLHQSKRRAK</sequence>
<evidence type="ECO:0000256" key="1">
    <source>
        <dbReference type="SAM" id="MobiDB-lite"/>
    </source>
</evidence>
<feature type="compositionally biased region" description="Basic and acidic residues" evidence="1">
    <location>
        <begin position="113"/>
        <end position="138"/>
    </location>
</feature>
<proteinExistence type="predicted"/>
<evidence type="ECO:0000313" key="2">
    <source>
        <dbReference type="EMBL" id="KAF0930278.1"/>
    </source>
</evidence>
<gene>
    <name evidence="2" type="ORF">E2562_031887</name>
</gene>
<protein>
    <recommendedName>
        <fullName evidence="4">DUF4283 domain-containing protein</fullName>
    </recommendedName>
</protein>
<dbReference type="PANTHER" id="PTHR33170">
    <property type="entry name" value="DUF4283 DOMAIN-CONTAINING PROTEIN-RELATED"/>
    <property type="match status" value="1"/>
</dbReference>
<name>A0A6G1F039_9ORYZ</name>
<keyword evidence="3" id="KW-1185">Reference proteome</keyword>
<comment type="caution">
    <text evidence="2">The sequence shown here is derived from an EMBL/GenBank/DDBJ whole genome shotgun (WGS) entry which is preliminary data.</text>
</comment>
<dbReference type="PANTHER" id="PTHR33170:SF41">
    <property type="entry name" value="CCHC-TYPE DOMAIN-CONTAINING PROTEIN"/>
    <property type="match status" value="1"/>
</dbReference>
<reference evidence="2 3" key="1">
    <citation type="submission" date="2019-11" db="EMBL/GenBank/DDBJ databases">
        <title>Whole genome sequence of Oryza granulata.</title>
        <authorList>
            <person name="Li W."/>
        </authorList>
    </citation>
    <scope>NUCLEOTIDE SEQUENCE [LARGE SCALE GENOMIC DNA]</scope>
    <source>
        <strain evidence="3">cv. Menghai</strain>
        <tissue evidence="2">Leaf</tissue>
    </source>
</reference>
<evidence type="ECO:0008006" key="4">
    <source>
        <dbReference type="Google" id="ProtNLM"/>
    </source>
</evidence>
<feature type="compositionally biased region" description="Polar residues" evidence="1">
    <location>
        <begin position="139"/>
        <end position="159"/>
    </location>
</feature>
<dbReference type="Proteomes" id="UP000479710">
    <property type="component" value="Unassembled WGS sequence"/>
</dbReference>
<evidence type="ECO:0000313" key="3">
    <source>
        <dbReference type="Proteomes" id="UP000479710"/>
    </source>
</evidence>
<accession>A0A6G1F039</accession>
<dbReference type="AlphaFoldDB" id="A0A6G1F039"/>